<reference evidence="2 3" key="1">
    <citation type="submission" date="2020-08" db="EMBL/GenBank/DDBJ databases">
        <title>Sequencing the genomes of 1000 actinobacteria strains.</title>
        <authorList>
            <person name="Klenk H.-P."/>
        </authorList>
    </citation>
    <scope>NUCLEOTIDE SEQUENCE [LARGE SCALE GENOMIC DNA]</scope>
    <source>
        <strain evidence="2 3">DSM 17294</strain>
    </source>
</reference>
<name>A0A841DU55_9ACTN</name>
<organism evidence="2 3">
    <name type="scientific">Kribbella solani</name>
    <dbReference type="NCBI Taxonomy" id="236067"/>
    <lineage>
        <taxon>Bacteria</taxon>
        <taxon>Bacillati</taxon>
        <taxon>Actinomycetota</taxon>
        <taxon>Actinomycetes</taxon>
        <taxon>Propionibacteriales</taxon>
        <taxon>Kribbellaceae</taxon>
        <taxon>Kribbella</taxon>
    </lineage>
</organism>
<comment type="caution">
    <text evidence="2">The sequence shown here is derived from an EMBL/GenBank/DDBJ whole genome shotgun (WGS) entry which is preliminary data.</text>
</comment>
<keyword evidence="1" id="KW-1133">Transmembrane helix</keyword>
<evidence type="ECO:0000313" key="2">
    <source>
        <dbReference type="EMBL" id="MBB5979817.1"/>
    </source>
</evidence>
<sequence>MDETAFKALEIWVALGQAEELVAEATERSAGGEPAAGALRHVRYIISVLKAHQDASDTIPYSSQTFAAVQSAFNAMMGEIRNYNANANVGHLQNAANYVDGIQNAIGALPPVPKSSQATQAARTFLEYRELVDRSIVDLTTKISEEREKAVELHASDSEQAKALSDSLATLAIEVESLRTKISTDETRLDIALTQNNDAFTTKQTEREERYEKWLSDQSKALLSSAKPTMDKLQEIQGDADKQLDAVKVLRDDVEKVSGKAAAAVLARDYGSYATREWISGVLAYFLGFVLLVVVAVYLVRTVGRIDMNAKPSWQFVALKLGLTLTAATAAGVAFQFGSHALSRSNMNKRVELELRAVGPFLADVDDPEAVKAAKLAFMERMFGRAWEANGSAPQIKESKSGAPDSTLIAKIVEEVVRLRPGG</sequence>
<keyword evidence="3" id="KW-1185">Reference proteome</keyword>
<protein>
    <submittedName>
        <fullName evidence="2">Uncharacterized protein</fullName>
    </submittedName>
</protein>
<accession>A0A841DU55</accession>
<gene>
    <name evidence="2" type="ORF">HDA44_003158</name>
</gene>
<feature type="transmembrane region" description="Helical" evidence="1">
    <location>
        <begin position="278"/>
        <end position="300"/>
    </location>
</feature>
<keyword evidence="1" id="KW-0472">Membrane</keyword>
<keyword evidence="1" id="KW-0812">Transmembrane</keyword>
<dbReference type="EMBL" id="JACHNF010000001">
    <property type="protein sequence ID" value="MBB5979817.1"/>
    <property type="molecule type" value="Genomic_DNA"/>
</dbReference>
<dbReference type="Proteomes" id="UP000558997">
    <property type="component" value="Unassembled WGS sequence"/>
</dbReference>
<evidence type="ECO:0000256" key="1">
    <source>
        <dbReference type="SAM" id="Phobius"/>
    </source>
</evidence>
<evidence type="ECO:0000313" key="3">
    <source>
        <dbReference type="Proteomes" id="UP000558997"/>
    </source>
</evidence>
<dbReference type="AlphaFoldDB" id="A0A841DU55"/>
<feature type="transmembrane region" description="Helical" evidence="1">
    <location>
        <begin position="321"/>
        <end position="342"/>
    </location>
</feature>
<proteinExistence type="predicted"/>
<dbReference type="RefSeq" id="WP_184835076.1">
    <property type="nucleotide sequence ID" value="NZ_BAAAVN010000006.1"/>
</dbReference>